<gene>
    <name evidence="4" type="ORF">MKZ38_010571</name>
</gene>
<keyword evidence="2" id="KW-0256">Endoplasmic reticulum</keyword>
<dbReference type="GO" id="GO:0006487">
    <property type="term" value="P:protein N-linked glycosylation"/>
    <property type="evidence" value="ECO:0007669"/>
    <property type="project" value="UniProtKB-UniRule"/>
</dbReference>
<dbReference type="EMBL" id="JAKWBI020000094">
    <property type="protein sequence ID" value="KAJ2902987.1"/>
    <property type="molecule type" value="Genomic_DNA"/>
</dbReference>
<comment type="caution">
    <text evidence="4">The sequence shown here is derived from an EMBL/GenBank/DDBJ whole genome shotgun (WGS) entry which is preliminary data.</text>
</comment>
<evidence type="ECO:0000256" key="1">
    <source>
        <dbReference type="ARBA" id="ARBA00022801"/>
    </source>
</evidence>
<feature type="transmembrane region" description="Helical" evidence="2">
    <location>
        <begin position="138"/>
        <end position="159"/>
    </location>
</feature>
<comment type="subcellular location">
    <subcellularLocation>
        <location evidence="2">Endoplasmic reticulum membrane</location>
        <topology evidence="2">Multi-pass membrane protein</topology>
    </subcellularLocation>
</comment>
<dbReference type="EC" id="3.6.1.43" evidence="2"/>
<dbReference type="InterPro" id="IPR000326">
    <property type="entry name" value="PAP2/HPO"/>
</dbReference>
<dbReference type="InterPro" id="IPR036938">
    <property type="entry name" value="PAP2/HPO_sf"/>
</dbReference>
<protein>
    <recommendedName>
        <fullName evidence="2">Dolichyldiphosphatase</fullName>
        <ecNumber evidence="2">3.6.1.43</ecNumber>
    </recommendedName>
</protein>
<keyword evidence="2" id="KW-1133">Transmembrane helix</keyword>
<feature type="domain" description="Phosphatidic acid phosphatase type 2/haloperoxidase" evidence="3">
    <location>
        <begin position="1"/>
        <end position="153"/>
    </location>
</feature>
<feature type="transmembrane region" description="Helical" evidence="2">
    <location>
        <begin position="114"/>
        <end position="132"/>
    </location>
</feature>
<dbReference type="AlphaFoldDB" id="A0AAD5RTY1"/>
<dbReference type="Gene3D" id="1.20.144.10">
    <property type="entry name" value="Phosphatidic acid phosphatase type 2/haloperoxidase"/>
    <property type="match status" value="1"/>
</dbReference>
<comment type="catalytic activity">
    <reaction evidence="2">
        <text>a di-trans,poly-cis-dolichyl diphosphate + H2O = a di-trans,poly-cis-dolichyl phosphate + phosphate + H(+)</text>
        <dbReference type="Rhea" id="RHEA:14385"/>
        <dbReference type="Rhea" id="RHEA-COMP:19498"/>
        <dbReference type="Rhea" id="RHEA-COMP:19506"/>
        <dbReference type="ChEBI" id="CHEBI:15377"/>
        <dbReference type="ChEBI" id="CHEBI:15378"/>
        <dbReference type="ChEBI" id="CHEBI:43474"/>
        <dbReference type="ChEBI" id="CHEBI:57497"/>
        <dbReference type="ChEBI" id="CHEBI:57683"/>
        <dbReference type="EC" id="3.6.1.43"/>
    </reaction>
</comment>
<feature type="transmembrane region" description="Helical" evidence="2">
    <location>
        <begin position="40"/>
        <end position="57"/>
    </location>
</feature>
<keyword evidence="1 2" id="KW-0378">Hydrolase</keyword>
<dbReference type="Pfam" id="PF01569">
    <property type="entry name" value="PAP2"/>
    <property type="match status" value="1"/>
</dbReference>
<dbReference type="PANTHER" id="PTHR11247:SF1">
    <property type="entry name" value="DOLICHYLDIPHOSPHATASE 1"/>
    <property type="match status" value="1"/>
</dbReference>
<name>A0AAD5RTY1_9PEZI</name>
<comment type="function">
    <text evidence="2">Required for efficient N-glycosylation. Necessary for maintaining optimal levels of dolichol-linked oligosaccharides. Hydrolyzes dolichyl pyrophosphate at a very high rate and dolichyl monophosphate at a much lower rate. Does not act on phosphatidate.</text>
</comment>
<evidence type="ECO:0000313" key="5">
    <source>
        <dbReference type="Proteomes" id="UP001201980"/>
    </source>
</evidence>
<dbReference type="GO" id="GO:0008610">
    <property type="term" value="P:lipid biosynthetic process"/>
    <property type="evidence" value="ECO:0007669"/>
    <property type="project" value="TreeGrafter"/>
</dbReference>
<dbReference type="SMART" id="SM00014">
    <property type="entry name" value="acidPPc"/>
    <property type="match status" value="1"/>
</dbReference>
<evidence type="ECO:0000313" key="4">
    <source>
        <dbReference type="EMBL" id="KAJ2902987.1"/>
    </source>
</evidence>
<evidence type="ECO:0000259" key="3">
    <source>
        <dbReference type="SMART" id="SM00014"/>
    </source>
</evidence>
<keyword evidence="5" id="KW-1185">Reference proteome</keyword>
<accession>A0AAD5RTY1</accession>
<dbReference type="Proteomes" id="UP001201980">
    <property type="component" value="Unassembled WGS sequence"/>
</dbReference>
<keyword evidence="2" id="KW-0812">Transmembrane</keyword>
<dbReference type="SUPFAM" id="SSF48317">
    <property type="entry name" value="Acid phosphatase/Vanadium-dependent haloperoxidase"/>
    <property type="match status" value="1"/>
</dbReference>
<keyword evidence="2" id="KW-0472">Membrane</keyword>
<evidence type="ECO:0000256" key="2">
    <source>
        <dbReference type="RuleBase" id="RU367078"/>
    </source>
</evidence>
<comment type="pathway">
    <text evidence="2">Protein modification; protein glycosylation.</text>
</comment>
<dbReference type="PANTHER" id="PTHR11247">
    <property type="entry name" value="PALMITOYL-PROTEIN THIOESTERASE/DOLICHYLDIPHOSPHATASE 1"/>
    <property type="match status" value="1"/>
</dbReference>
<dbReference type="GO" id="GO:0005789">
    <property type="term" value="C:endoplasmic reticulum membrane"/>
    <property type="evidence" value="ECO:0007669"/>
    <property type="project" value="UniProtKB-SubCell"/>
</dbReference>
<sequence length="209" mass="22581">MFFGQLACEAANFSLKRLIKEERPKGQAAMGKGYGMPSSHAQFAAFWAVYLGLFLMVRHAPRATGSGSGPRPRGLLNGGAGQGEVWQAGAGAGGGHGAAATPLGGFLERFGTSLLAMSIAAAVAWSRVYLNYHTPRQVLAGWCAGVACAIGWFVVTSVARQVGLWDWALEHPSLRLFRIRDLVLTEDPAQAGWEKWETLRVQRVQRKEL</sequence>
<reference evidence="4" key="1">
    <citation type="submission" date="2022-07" db="EMBL/GenBank/DDBJ databases">
        <title>Draft genome sequence of Zalerion maritima ATCC 34329, a (micro)plastics degrading marine fungus.</title>
        <authorList>
            <person name="Paco A."/>
            <person name="Goncalves M.F.M."/>
            <person name="Rocha-Santos T.A.P."/>
            <person name="Alves A."/>
        </authorList>
    </citation>
    <scope>NUCLEOTIDE SEQUENCE</scope>
    <source>
        <strain evidence="4">ATCC 34329</strain>
    </source>
</reference>
<comment type="similarity">
    <text evidence="2">Belongs to the dolichyldiphosphatase family.</text>
</comment>
<dbReference type="GO" id="GO:0047874">
    <property type="term" value="F:dolichyldiphosphatase activity"/>
    <property type="evidence" value="ECO:0007669"/>
    <property type="project" value="UniProtKB-UniRule"/>
</dbReference>
<proteinExistence type="inferred from homology"/>
<organism evidence="4 5">
    <name type="scientific">Zalerion maritima</name>
    <dbReference type="NCBI Taxonomy" id="339359"/>
    <lineage>
        <taxon>Eukaryota</taxon>
        <taxon>Fungi</taxon>
        <taxon>Dikarya</taxon>
        <taxon>Ascomycota</taxon>
        <taxon>Pezizomycotina</taxon>
        <taxon>Sordariomycetes</taxon>
        <taxon>Lulworthiomycetidae</taxon>
        <taxon>Lulworthiales</taxon>
        <taxon>Lulworthiaceae</taxon>
        <taxon>Zalerion</taxon>
    </lineage>
</organism>